<gene>
    <name evidence="1" type="ORF">Ccrd_002973</name>
</gene>
<organism evidence="1 2">
    <name type="scientific">Cynara cardunculus var. scolymus</name>
    <name type="common">Globe artichoke</name>
    <name type="synonym">Cynara scolymus</name>
    <dbReference type="NCBI Taxonomy" id="59895"/>
    <lineage>
        <taxon>Eukaryota</taxon>
        <taxon>Viridiplantae</taxon>
        <taxon>Streptophyta</taxon>
        <taxon>Embryophyta</taxon>
        <taxon>Tracheophyta</taxon>
        <taxon>Spermatophyta</taxon>
        <taxon>Magnoliopsida</taxon>
        <taxon>eudicotyledons</taxon>
        <taxon>Gunneridae</taxon>
        <taxon>Pentapetalae</taxon>
        <taxon>asterids</taxon>
        <taxon>campanulids</taxon>
        <taxon>Asterales</taxon>
        <taxon>Asteraceae</taxon>
        <taxon>Carduoideae</taxon>
        <taxon>Cardueae</taxon>
        <taxon>Carduinae</taxon>
        <taxon>Cynara</taxon>
    </lineage>
</organism>
<dbReference type="Proteomes" id="UP000243975">
    <property type="component" value="Unassembled WGS sequence"/>
</dbReference>
<dbReference type="Gramene" id="KVH94959">
    <property type="protein sequence ID" value="KVH94959"/>
    <property type="gene ID" value="Ccrd_002973"/>
</dbReference>
<proteinExistence type="predicted"/>
<keyword evidence="2" id="KW-1185">Reference proteome</keyword>
<dbReference type="AlphaFoldDB" id="A0A118JW20"/>
<name>A0A118JW20_CYNCS</name>
<accession>A0A118JW20</accession>
<comment type="caution">
    <text evidence="1">The sequence shown here is derived from an EMBL/GenBank/DDBJ whole genome shotgun (WGS) entry which is preliminary data.</text>
</comment>
<dbReference type="EMBL" id="LEKV01004486">
    <property type="protein sequence ID" value="KVH94959.1"/>
    <property type="molecule type" value="Genomic_DNA"/>
</dbReference>
<protein>
    <submittedName>
        <fullName evidence="1">Uncharacterized protein</fullName>
    </submittedName>
</protein>
<evidence type="ECO:0000313" key="2">
    <source>
        <dbReference type="Proteomes" id="UP000243975"/>
    </source>
</evidence>
<reference evidence="1 2" key="1">
    <citation type="journal article" date="2016" name="Sci. Rep.">
        <title>The genome sequence of the outbreeding globe artichoke constructed de novo incorporating a phase-aware low-pass sequencing strategy of F1 progeny.</title>
        <authorList>
            <person name="Scaglione D."/>
            <person name="Reyes-Chin-Wo S."/>
            <person name="Acquadro A."/>
            <person name="Froenicke L."/>
            <person name="Portis E."/>
            <person name="Beitel C."/>
            <person name="Tirone M."/>
            <person name="Mauro R."/>
            <person name="Lo Monaco A."/>
            <person name="Mauromicale G."/>
            <person name="Faccioli P."/>
            <person name="Cattivelli L."/>
            <person name="Rieseberg L."/>
            <person name="Michelmore R."/>
            <person name="Lanteri S."/>
        </authorList>
    </citation>
    <scope>NUCLEOTIDE SEQUENCE [LARGE SCALE GENOMIC DNA]</scope>
    <source>
        <strain evidence="1">2C</strain>
    </source>
</reference>
<sequence>MKFLYVDNIQCDVVHIIRERPCITSWSMDILRRRESIEISTGGFRIGNVVEPLVDAQREDRSRENEEIDIKRYLDEVEHTFNMLKTLKSDSDEILKKGMTRYPTSMEFDVWQKKLIDLVVNDKMDCDASMNMPIAKSCGTKQASTSDLWQGVTRGA</sequence>
<evidence type="ECO:0000313" key="1">
    <source>
        <dbReference type="EMBL" id="KVH94959.1"/>
    </source>
</evidence>